<evidence type="ECO:0000313" key="7">
    <source>
        <dbReference type="EMBL" id="CAE6469123.1"/>
    </source>
</evidence>
<dbReference type="PANTHER" id="PTHR45962">
    <property type="entry name" value="N-FATTY-ACYL-AMINO ACID SYNTHASE/HYDROLASE PM20D1"/>
    <property type="match status" value="1"/>
</dbReference>
<dbReference type="GO" id="GO:0051603">
    <property type="term" value="P:proteolysis involved in protein catabolic process"/>
    <property type="evidence" value="ECO:0007669"/>
    <property type="project" value="TreeGrafter"/>
</dbReference>
<evidence type="ECO:0000256" key="2">
    <source>
        <dbReference type="ARBA" id="ARBA00022670"/>
    </source>
</evidence>
<gene>
    <name evidence="7" type="ORF">RDB_LOCUS79629</name>
</gene>
<keyword evidence="6" id="KW-0812">Transmembrane</keyword>
<dbReference type="GO" id="GO:0004180">
    <property type="term" value="F:carboxypeptidase activity"/>
    <property type="evidence" value="ECO:0007669"/>
    <property type="project" value="TreeGrafter"/>
</dbReference>
<evidence type="ECO:0000256" key="3">
    <source>
        <dbReference type="ARBA" id="ARBA00022723"/>
    </source>
</evidence>
<keyword evidence="5" id="KW-0862">Zinc</keyword>
<dbReference type="InterPro" id="IPR001261">
    <property type="entry name" value="ArgE/DapE_CS"/>
</dbReference>
<keyword evidence="6" id="KW-0472">Membrane</keyword>
<evidence type="ECO:0008006" key="9">
    <source>
        <dbReference type="Google" id="ProtNLM"/>
    </source>
</evidence>
<name>A0A8H3BYA5_9AGAM</name>
<dbReference type="InterPro" id="IPR002933">
    <property type="entry name" value="Peptidase_M20"/>
</dbReference>
<sequence>MSFVRDIKQIELPLDYAIESSNNKRRSPLARLGAVFAGLVVLYPLACSLTGHLGVYYDSHEAQAVNLSSICPQVDPLPPLSEVNRKLAEELGTIFADPDFEAVAAEYLGRAVRIPTESYDVMDPVGTDPRWEVFYKFSEHLLQTYPNVHATLMQTRINTHALLYHWPGSNCSLKPIFLTAHQDVVPVDPNTIDSWIHHPYSGYYDGTWVWGRGSVDDKSGLVGIMVALEKLIEHGFEPKRGILVGFGIDEESTGNAARRISKHIEEHYGRGSVSMLVDEGDPMEHFEGIPVAMPAVSEKGYFDVSIEVAAPGGHSSVPPAHTAIGILASIVTEIESTPYAPGLARSSPIYGLLQCSAVHLPSFPPSVRSSILRSVCPSQASTIQQLGCDEALREVERALFEAGSELNRGSEEKAGLYRSLLSTTQAVDMIK</sequence>
<keyword evidence="4" id="KW-0378">Hydrolase</keyword>
<evidence type="ECO:0000313" key="8">
    <source>
        <dbReference type="Proteomes" id="UP000663861"/>
    </source>
</evidence>
<comment type="similarity">
    <text evidence="1">Belongs to the peptidase M20A family.</text>
</comment>
<dbReference type="Pfam" id="PF01546">
    <property type="entry name" value="Peptidase_M20"/>
    <property type="match status" value="1"/>
</dbReference>
<dbReference type="AlphaFoldDB" id="A0A8H3BYA5"/>
<organism evidence="7 8">
    <name type="scientific">Rhizoctonia solani</name>
    <dbReference type="NCBI Taxonomy" id="456999"/>
    <lineage>
        <taxon>Eukaryota</taxon>
        <taxon>Fungi</taxon>
        <taxon>Dikarya</taxon>
        <taxon>Basidiomycota</taxon>
        <taxon>Agaricomycotina</taxon>
        <taxon>Agaricomycetes</taxon>
        <taxon>Cantharellales</taxon>
        <taxon>Ceratobasidiaceae</taxon>
        <taxon>Rhizoctonia</taxon>
    </lineage>
</organism>
<feature type="non-terminal residue" evidence="7">
    <location>
        <position position="431"/>
    </location>
</feature>
<dbReference type="InterPro" id="IPR047177">
    <property type="entry name" value="Pept_M20A"/>
</dbReference>
<proteinExistence type="inferred from homology"/>
<accession>A0A8H3BYA5</accession>
<feature type="transmembrane region" description="Helical" evidence="6">
    <location>
        <begin position="29"/>
        <end position="46"/>
    </location>
</feature>
<dbReference type="Proteomes" id="UP000663861">
    <property type="component" value="Unassembled WGS sequence"/>
</dbReference>
<keyword evidence="6" id="KW-1133">Transmembrane helix</keyword>
<protein>
    <recommendedName>
        <fullName evidence="9">Peptidase M20 dimerisation domain-containing protein</fullName>
    </recommendedName>
</protein>
<keyword evidence="3" id="KW-0479">Metal-binding</keyword>
<evidence type="ECO:0000256" key="4">
    <source>
        <dbReference type="ARBA" id="ARBA00022801"/>
    </source>
</evidence>
<comment type="caution">
    <text evidence="7">The sequence shown here is derived from an EMBL/GenBank/DDBJ whole genome shotgun (WGS) entry which is preliminary data.</text>
</comment>
<evidence type="ECO:0000256" key="6">
    <source>
        <dbReference type="SAM" id="Phobius"/>
    </source>
</evidence>
<dbReference type="PANTHER" id="PTHR45962:SF1">
    <property type="entry name" value="N-FATTY-ACYL-AMINO ACID SYNTHASE_HYDROLASE PM20D1"/>
    <property type="match status" value="1"/>
</dbReference>
<dbReference type="EMBL" id="CAJMWY010001496">
    <property type="protein sequence ID" value="CAE6469123.1"/>
    <property type="molecule type" value="Genomic_DNA"/>
</dbReference>
<dbReference type="PROSITE" id="PS00759">
    <property type="entry name" value="ARGE_DAPE_CPG2_2"/>
    <property type="match status" value="1"/>
</dbReference>
<dbReference type="SUPFAM" id="SSF53187">
    <property type="entry name" value="Zn-dependent exopeptidases"/>
    <property type="match status" value="1"/>
</dbReference>
<evidence type="ECO:0000256" key="1">
    <source>
        <dbReference type="ARBA" id="ARBA00006247"/>
    </source>
</evidence>
<evidence type="ECO:0000256" key="5">
    <source>
        <dbReference type="ARBA" id="ARBA00022833"/>
    </source>
</evidence>
<keyword evidence="2" id="KW-0645">Protease</keyword>
<dbReference type="GO" id="GO:0000328">
    <property type="term" value="C:fungal-type vacuole lumen"/>
    <property type="evidence" value="ECO:0007669"/>
    <property type="project" value="TreeGrafter"/>
</dbReference>
<dbReference type="Gene3D" id="3.40.630.10">
    <property type="entry name" value="Zn peptidases"/>
    <property type="match status" value="1"/>
</dbReference>
<dbReference type="GO" id="GO:0046872">
    <property type="term" value="F:metal ion binding"/>
    <property type="evidence" value="ECO:0007669"/>
    <property type="project" value="UniProtKB-KW"/>
</dbReference>
<reference evidence="7" key="1">
    <citation type="submission" date="2021-01" db="EMBL/GenBank/DDBJ databases">
        <authorList>
            <person name="Kaushik A."/>
        </authorList>
    </citation>
    <scope>NUCLEOTIDE SEQUENCE</scope>
    <source>
        <strain evidence="7">AG4-RS23</strain>
    </source>
</reference>